<dbReference type="AlphaFoldDB" id="A0A934R4Y6"/>
<evidence type="ECO:0008006" key="3">
    <source>
        <dbReference type="Google" id="ProtNLM"/>
    </source>
</evidence>
<dbReference type="RefSeq" id="WP_200351259.1">
    <property type="nucleotide sequence ID" value="NZ_BAABHZ010000006.1"/>
</dbReference>
<organism evidence="1 2">
    <name type="scientific">Luteolibacter yonseiensis</name>
    <dbReference type="NCBI Taxonomy" id="1144680"/>
    <lineage>
        <taxon>Bacteria</taxon>
        <taxon>Pseudomonadati</taxon>
        <taxon>Verrucomicrobiota</taxon>
        <taxon>Verrucomicrobiia</taxon>
        <taxon>Verrucomicrobiales</taxon>
        <taxon>Verrucomicrobiaceae</taxon>
        <taxon>Luteolibacter</taxon>
    </lineage>
</organism>
<comment type="caution">
    <text evidence="1">The sequence shown here is derived from an EMBL/GenBank/DDBJ whole genome shotgun (WGS) entry which is preliminary data.</text>
</comment>
<sequence length="225" mass="24681">MKPRITLAETELPDGNILALQEHDGRKSLLVHGQQICGPATRAAEEELARLACAPFRPARQPQIWFSGLCLGHTIAAVAKELPQKRANFIVAEPSASITDWHRNLIPESPLLTESRITLENDCSPQALVRHAGLLHAMLVHLDASPTGPRNRTWVDERRWVSAAFEALQPGGLLAIAGSRHVANLTRRLQGSGFEVAEFTVPSSPNAKRPRFLPIWLARKGKAAD</sequence>
<evidence type="ECO:0000313" key="2">
    <source>
        <dbReference type="Proteomes" id="UP000600139"/>
    </source>
</evidence>
<accession>A0A934R4Y6</accession>
<proteinExistence type="predicted"/>
<keyword evidence="2" id="KW-1185">Reference proteome</keyword>
<dbReference type="EMBL" id="JAENIK010000011">
    <property type="protein sequence ID" value="MBK1816316.1"/>
    <property type="molecule type" value="Genomic_DNA"/>
</dbReference>
<gene>
    <name evidence="1" type="ORF">JIN84_11885</name>
</gene>
<name>A0A934R4Y6_9BACT</name>
<evidence type="ECO:0000313" key="1">
    <source>
        <dbReference type="EMBL" id="MBK1816316.1"/>
    </source>
</evidence>
<protein>
    <recommendedName>
        <fullName evidence="3">Spermidine synthase</fullName>
    </recommendedName>
</protein>
<dbReference type="Proteomes" id="UP000600139">
    <property type="component" value="Unassembled WGS sequence"/>
</dbReference>
<reference evidence="1" key="1">
    <citation type="submission" date="2021-01" db="EMBL/GenBank/DDBJ databases">
        <title>Modified the classification status of verrucomicrobia.</title>
        <authorList>
            <person name="Feng X."/>
        </authorList>
    </citation>
    <scope>NUCLEOTIDE SEQUENCE</scope>
    <source>
        <strain evidence="1">JCM 18052</strain>
    </source>
</reference>